<feature type="domain" description="Jacalin-type lectin" evidence="4">
    <location>
        <begin position="326"/>
        <end position="468"/>
    </location>
</feature>
<proteinExistence type="inferred from homology"/>
<dbReference type="InterPro" id="IPR033734">
    <property type="entry name" value="Jacalin-like_lectin_dom_plant"/>
</dbReference>
<accession>A0ABC8LP84</accession>
<protein>
    <recommendedName>
        <fullName evidence="4">Jacalin-type lectin domain-containing protein</fullName>
    </recommendedName>
</protein>
<dbReference type="InterPro" id="IPR001229">
    <property type="entry name" value="Jacalin-like_lectin_dom"/>
</dbReference>
<gene>
    <name evidence="5" type="ORF">ERUC_LOCUS37437</name>
</gene>
<keyword evidence="6" id="KW-1185">Reference proteome</keyword>
<dbReference type="PANTHER" id="PTHR47293:SF66">
    <property type="entry name" value="JACALIN-RELATED LECTIN 11-RELATED"/>
    <property type="match status" value="1"/>
</dbReference>
<name>A0ABC8LP84_ERUVS</name>
<dbReference type="SMART" id="SM00915">
    <property type="entry name" value="Jacalin"/>
    <property type="match status" value="3"/>
</dbReference>
<feature type="domain" description="Jacalin-type lectin" evidence="4">
    <location>
        <begin position="36"/>
        <end position="177"/>
    </location>
</feature>
<evidence type="ECO:0000256" key="2">
    <source>
        <dbReference type="ARBA" id="ARBA00022734"/>
    </source>
</evidence>
<dbReference type="PROSITE" id="PS51752">
    <property type="entry name" value="JACALIN_LECTIN"/>
    <property type="match status" value="4"/>
</dbReference>
<dbReference type="AlphaFoldDB" id="A0ABC8LP84"/>
<keyword evidence="3" id="KW-0677">Repeat</keyword>
<dbReference type="CDD" id="cd09612">
    <property type="entry name" value="Jacalin"/>
    <property type="match status" value="3"/>
</dbReference>
<evidence type="ECO:0000259" key="4">
    <source>
        <dbReference type="PROSITE" id="PS51752"/>
    </source>
</evidence>
<dbReference type="PANTHER" id="PTHR47293">
    <property type="entry name" value="JACALIN-RELATED LECTIN 3"/>
    <property type="match status" value="1"/>
</dbReference>
<feature type="domain" description="Jacalin-type lectin" evidence="4">
    <location>
        <begin position="179"/>
        <end position="319"/>
    </location>
</feature>
<evidence type="ECO:0000256" key="3">
    <source>
        <dbReference type="ARBA" id="ARBA00022737"/>
    </source>
</evidence>
<organism evidence="5 6">
    <name type="scientific">Eruca vesicaria subsp. sativa</name>
    <name type="common">Garden rocket</name>
    <name type="synonym">Eruca sativa</name>
    <dbReference type="NCBI Taxonomy" id="29727"/>
    <lineage>
        <taxon>Eukaryota</taxon>
        <taxon>Viridiplantae</taxon>
        <taxon>Streptophyta</taxon>
        <taxon>Embryophyta</taxon>
        <taxon>Tracheophyta</taxon>
        <taxon>Spermatophyta</taxon>
        <taxon>Magnoliopsida</taxon>
        <taxon>eudicotyledons</taxon>
        <taxon>Gunneridae</taxon>
        <taxon>Pentapetalae</taxon>
        <taxon>rosids</taxon>
        <taxon>malvids</taxon>
        <taxon>Brassicales</taxon>
        <taxon>Brassicaceae</taxon>
        <taxon>Brassiceae</taxon>
        <taxon>Eruca</taxon>
    </lineage>
</organism>
<dbReference type="GO" id="GO:0030246">
    <property type="term" value="F:carbohydrate binding"/>
    <property type="evidence" value="ECO:0007669"/>
    <property type="project" value="UniProtKB-KW"/>
</dbReference>
<dbReference type="InterPro" id="IPR036404">
    <property type="entry name" value="Jacalin-like_lectin_dom_sf"/>
</dbReference>
<keyword evidence="2" id="KW-0430">Lectin</keyword>
<dbReference type="FunFam" id="2.100.10.30:FF:000001">
    <property type="entry name" value="Jacalin-related lectin 33"/>
    <property type="match status" value="3"/>
</dbReference>
<comment type="similarity">
    <text evidence="1">Belongs to the jacalin lectin family.</text>
</comment>
<dbReference type="Gene3D" id="2.100.10.30">
    <property type="entry name" value="Jacalin-like lectin domain"/>
    <property type="match status" value="3"/>
</dbReference>
<dbReference type="EMBL" id="CAKOAT010641820">
    <property type="protein sequence ID" value="CAH8384954.1"/>
    <property type="molecule type" value="Genomic_DNA"/>
</dbReference>
<dbReference type="SUPFAM" id="SSF51101">
    <property type="entry name" value="Mannose-binding lectins"/>
    <property type="match status" value="4"/>
</dbReference>
<dbReference type="Proteomes" id="UP001642260">
    <property type="component" value="Unassembled WGS sequence"/>
</dbReference>
<dbReference type="Pfam" id="PF01419">
    <property type="entry name" value="Jacalin"/>
    <property type="match status" value="3"/>
</dbReference>
<sequence length="470" mass="52537">MNKFNLALEGKKIIGFHGSGGQIVYNIGAYVTWITPTKVEAKGGKGGKEWDDDGYDQQDVTMIHVRGDYGGIQSIQFDYVRNGVLRKGALHGASGGFRMTYEIKYLQGEYLVSVEGYYDEGSRVIQGIQFRTNTRTLEMMGYPKGRKFTVASNGNKIVGFHGYADKRLISIGAYFTTTSCKLECVGIIRKGISWDDGSGYDGIRKVLVYADTTSVKFISFEYEHRGKVIKSHQRRFPAAKELQEFVIDYPNEFITSVEGSFQDNLNYLVIKTSKGRTSPTFGNVSSGTRFVLEKPGNILVGFYGKEEYFLYALGAYYRPLPPPPDTEKLEAQGGDGGDYWDDGSAFDRIRKIFIGRTENAVGFVKFAYVQNNRFSLGDDHGNKTLLSDLEEFTLGNPMEYLTSVEGNYDDKSGVITMLRFNTNIISNFRVFGVGTTSSFLLKKDGHKIVGFYGRSSNMLHQIGVHVLPIL</sequence>
<feature type="domain" description="Jacalin-type lectin" evidence="4">
    <location>
        <begin position="1"/>
        <end position="33"/>
    </location>
</feature>
<comment type="caution">
    <text evidence="5">The sequence shown here is derived from an EMBL/GenBank/DDBJ whole genome shotgun (WGS) entry which is preliminary data.</text>
</comment>
<evidence type="ECO:0000313" key="5">
    <source>
        <dbReference type="EMBL" id="CAH8384954.1"/>
    </source>
</evidence>
<evidence type="ECO:0000313" key="6">
    <source>
        <dbReference type="Proteomes" id="UP001642260"/>
    </source>
</evidence>
<reference evidence="5 6" key="1">
    <citation type="submission" date="2022-03" db="EMBL/GenBank/DDBJ databases">
        <authorList>
            <person name="Macdonald S."/>
            <person name="Ahmed S."/>
            <person name="Newling K."/>
        </authorList>
    </citation>
    <scope>NUCLEOTIDE SEQUENCE [LARGE SCALE GENOMIC DNA]</scope>
</reference>
<evidence type="ECO:0000256" key="1">
    <source>
        <dbReference type="ARBA" id="ARBA00006568"/>
    </source>
</evidence>